<sequence>MQYIRAWEIEDRRRRREIADLESMRVKYQKDAETEESQLEGQREQLLRSQAKRKRYEGYEQLAGKVNSKRPQHESKAEIQRVSNELQQMQQHQKHLAELSQQRDERSRQLMKAIEELDKDLAAEQEFREATFPDEAEAIDTGIVCDPPAELVEVVS</sequence>
<feature type="coiled-coil region" evidence="1">
    <location>
        <begin position="18"/>
        <end position="116"/>
    </location>
</feature>
<keyword evidence="3" id="KW-1185">Reference proteome</keyword>
<keyword evidence="1" id="KW-0175">Coiled coil</keyword>
<accession>A0AA36HPA5</accession>
<evidence type="ECO:0000313" key="3">
    <source>
        <dbReference type="Proteomes" id="UP001178507"/>
    </source>
</evidence>
<organism evidence="2 3">
    <name type="scientific">Effrenium voratum</name>
    <dbReference type="NCBI Taxonomy" id="2562239"/>
    <lineage>
        <taxon>Eukaryota</taxon>
        <taxon>Sar</taxon>
        <taxon>Alveolata</taxon>
        <taxon>Dinophyceae</taxon>
        <taxon>Suessiales</taxon>
        <taxon>Symbiodiniaceae</taxon>
        <taxon>Effrenium</taxon>
    </lineage>
</organism>
<protein>
    <submittedName>
        <fullName evidence="2">Uncharacterized protein</fullName>
    </submittedName>
</protein>
<dbReference type="Proteomes" id="UP001178507">
    <property type="component" value="Unassembled WGS sequence"/>
</dbReference>
<dbReference type="AlphaFoldDB" id="A0AA36HPA5"/>
<gene>
    <name evidence="2" type="ORF">EVOR1521_LOCUS2796</name>
</gene>
<dbReference type="EMBL" id="CAUJNA010000157">
    <property type="protein sequence ID" value="CAJ1372803.1"/>
    <property type="molecule type" value="Genomic_DNA"/>
</dbReference>
<evidence type="ECO:0000256" key="1">
    <source>
        <dbReference type="SAM" id="Coils"/>
    </source>
</evidence>
<reference evidence="2" key="1">
    <citation type="submission" date="2023-08" db="EMBL/GenBank/DDBJ databases">
        <authorList>
            <person name="Chen Y."/>
            <person name="Shah S."/>
            <person name="Dougan E. K."/>
            <person name="Thang M."/>
            <person name="Chan C."/>
        </authorList>
    </citation>
    <scope>NUCLEOTIDE SEQUENCE</scope>
</reference>
<name>A0AA36HPA5_9DINO</name>
<comment type="caution">
    <text evidence="2">The sequence shown here is derived from an EMBL/GenBank/DDBJ whole genome shotgun (WGS) entry which is preliminary data.</text>
</comment>
<proteinExistence type="predicted"/>
<evidence type="ECO:0000313" key="2">
    <source>
        <dbReference type="EMBL" id="CAJ1372803.1"/>
    </source>
</evidence>